<dbReference type="PANTHER" id="PTHR15528:SF11">
    <property type="entry name" value="FI18188P1"/>
    <property type="match status" value="1"/>
</dbReference>
<gene>
    <name evidence="9" type="ORF">EJ08DRAFT_662433</name>
</gene>
<evidence type="ECO:0000259" key="8">
    <source>
        <dbReference type="Pfam" id="PF23774"/>
    </source>
</evidence>
<dbReference type="InterPro" id="IPR056421">
    <property type="entry name" value="TPR_GEMI5"/>
</dbReference>
<feature type="compositionally biased region" description="Pro residues" evidence="7">
    <location>
        <begin position="1505"/>
        <end position="1517"/>
    </location>
</feature>
<keyword evidence="4" id="KW-0805">Transcription regulation</keyword>
<dbReference type="GO" id="GO:0045944">
    <property type="term" value="P:positive regulation of transcription by RNA polymerase II"/>
    <property type="evidence" value="ECO:0007669"/>
    <property type="project" value="TreeGrafter"/>
</dbReference>
<feature type="compositionally biased region" description="Low complexity" evidence="7">
    <location>
        <begin position="1"/>
        <end position="15"/>
    </location>
</feature>
<feature type="compositionally biased region" description="Polar residues" evidence="7">
    <location>
        <begin position="467"/>
        <end position="492"/>
    </location>
</feature>
<evidence type="ECO:0000256" key="7">
    <source>
        <dbReference type="SAM" id="MobiDB-lite"/>
    </source>
</evidence>
<evidence type="ECO:0000313" key="10">
    <source>
        <dbReference type="Proteomes" id="UP000800235"/>
    </source>
</evidence>
<evidence type="ECO:0000313" key="9">
    <source>
        <dbReference type="EMBL" id="KAF2428652.1"/>
    </source>
</evidence>
<keyword evidence="5" id="KW-0804">Transcription</keyword>
<feature type="compositionally biased region" description="Low complexity" evidence="7">
    <location>
        <begin position="1075"/>
        <end position="1087"/>
    </location>
</feature>
<feature type="region of interest" description="Disordered" evidence="7">
    <location>
        <begin position="396"/>
        <end position="541"/>
    </location>
</feature>
<feature type="compositionally biased region" description="Basic and acidic residues" evidence="7">
    <location>
        <begin position="524"/>
        <end position="538"/>
    </location>
</feature>
<dbReference type="OrthoDB" id="7326421at2759"/>
<dbReference type="Gene3D" id="2.130.10.10">
    <property type="entry name" value="YVTN repeat-like/Quinoprotein amine dehydrogenase"/>
    <property type="match status" value="1"/>
</dbReference>
<feature type="compositionally biased region" description="Polar residues" evidence="7">
    <location>
        <begin position="861"/>
        <end position="913"/>
    </location>
</feature>
<dbReference type="InterPro" id="IPR036322">
    <property type="entry name" value="WD40_repeat_dom_sf"/>
</dbReference>
<evidence type="ECO:0000256" key="2">
    <source>
        <dbReference type="ARBA" id="ARBA00022553"/>
    </source>
</evidence>
<feature type="compositionally biased region" description="Basic residues" evidence="7">
    <location>
        <begin position="1415"/>
        <end position="1431"/>
    </location>
</feature>
<dbReference type="GO" id="GO:0003712">
    <property type="term" value="F:transcription coregulator activity"/>
    <property type="evidence" value="ECO:0007669"/>
    <property type="project" value="InterPro"/>
</dbReference>
<organism evidence="9 10">
    <name type="scientific">Tothia fuscella</name>
    <dbReference type="NCBI Taxonomy" id="1048955"/>
    <lineage>
        <taxon>Eukaryota</taxon>
        <taxon>Fungi</taxon>
        <taxon>Dikarya</taxon>
        <taxon>Ascomycota</taxon>
        <taxon>Pezizomycotina</taxon>
        <taxon>Dothideomycetes</taxon>
        <taxon>Pleosporomycetidae</taxon>
        <taxon>Venturiales</taxon>
        <taxon>Cylindrosympodiaceae</taxon>
        <taxon>Tothia</taxon>
    </lineage>
</organism>
<sequence length="1774" mass="193453">MSISIHSSRSASQNSRRSDRSANRSIPPPGPTLTPSHDGTFETCAATASFFLYAQRNVILCLHHDTLAIERRFERHKEDVQLISVDNVSDHGSGRFVVSYDASQTTIVWDLFTGNEVARFASYEEIRVAVWMKNGNIAFGNSQGNVILFEPATSEHISARTIFDPITALAPSSDCRTFAIGYINGSILIANLQPAFTIVHTLSTNRPPSPLNKLAWHGSSSKQKSDMLAAQTADGDLRVWSIPKPGNFENPSIIRVLSRSENDRISGANWFGWSKMGRIVQYSEGLTFVWDVRTKRVTYESVPTVDGLVGITNYGASATLFTLGRNHTVQQYDLNPSARPMLVQNVQHVPAKLPPTPPITDGDLGKHARYATAGASQPNVQPVNTNLPLYLEVDSSDGEEKTPLQSYNHDVTDTSEEERDMVGPLSPVSSRSSLRSHSSTGAGKRTKPKTSSRNNKTPSPELLQRAKSPSVNSAYSGSNATTFSMGSTSNHGFTGRAMRESVSTRSLLSSSTASSTRSKPSSRLRQEVTDSPHDDRTTDLFPFTRARLADIPFQPPQYDPNRRTPDDLRVQMLNVVFGWPDDIVLLIRDELSRHPAGSGSGILLSKWLGDLGPDFAASMIGSESMTSSDWMLLALSSMEHDSQKKVGESFVQRLLEKGDIHPAVAILLGLGEYDDAVEIYVSRKYYMEAVLLTCLLFPADWQRQSHLVRKWGEIAVASKQAELAVRCFSCTSMESSEPWFSPRAQDAVYAMQQSIMGPDTPLSMNSPISAGGSRMRPSMAGLKVVTDFTKPSQGPHSAMDEKTPMVYAETPIETTTPGGALSRPFFRNDPMSAASARTATPGGYGRKRFPSAQRTEGRNDMTPQISAIREPTTSIKHSSRAPSEATTTNSYRNRSASASQAGSSMLGSSTYAPSTAIERGRSGLPSPAQGVFARLRQDQHDRNGSRERKSGGLSLTLDDIVVDEALGSGISNSEYKSEYTNITVGSPSITTAAQQLRRTAASPPLTGNSMQSSKIRSIDQYINSLEEANVHDQQRRAPSRSGNAENDRRPGSRTTHRAPSESRGGVKYVKPAKRSPSSPVSMSPDDPALQATANAFDDERFYGVTSPGAESAPSFRPRGESKGRGDRAASKARRGDATTKGRRMRSSSRTAAPRQRSPEELQTEGERRGRSRSNIRAEANRSPESPRPMSPAESTMSRSKVGERVRERSMSRARPRSPSARRPSPDPSISSRRSARSRMPKLQTNMSDNNITLKSREQAAQELEARRLSLARRPSAPAIVHPDALIPKSAIEQTESYDWQFGIPSELEMIRGHTADPHALRKLASGNQGTSSRSVPIGLPATPRAMRHPKYMGNEGEGGDVPAVPHIPNNFSQQQQQPPPPPPAPRQDDNLMLLPAVSFTPGSRSASAPPEKFMHGHNRRPSNTKATHSRKNSANSVTVVLPSPTAGGAVVSRSIDEALSEQQHQHQSHPQEEEEEIIVVENNSPEHLAAAGPILLPELQHLAGPSPPPPPPPPPPMLMSGSHHKQSTSLGVINIAIQEENGRTSTPAIESAQSLSRVASPEAPSESSKGHRRGRGSMSDNVGMKSMNTFRNVRDRLRDRSASRNRTMTISPPVPSVPAPYESSPQPARPYESNPQPARPYESSPQPARAPAPYESNPQSMQRRGSENQIPQFHHDQSQQQQQAPQTLLPATTFGGYRNPKDIARQMTQDQMQFGMGKDVPDRGVSQSVPPQLPTMARTNSVYAGYKNRPLQANMPPGQLQYGAEPHPDGSGRI</sequence>
<proteinExistence type="predicted"/>
<feature type="region of interest" description="Disordered" evidence="7">
    <location>
        <begin position="1"/>
        <end position="38"/>
    </location>
</feature>
<evidence type="ECO:0000256" key="3">
    <source>
        <dbReference type="ARBA" id="ARBA00022884"/>
    </source>
</evidence>
<feature type="compositionally biased region" description="Polar residues" evidence="7">
    <location>
        <begin position="1543"/>
        <end position="1557"/>
    </location>
</feature>
<dbReference type="InterPro" id="IPR034605">
    <property type="entry name" value="PGC-1"/>
</dbReference>
<dbReference type="EMBL" id="MU007054">
    <property type="protein sequence ID" value="KAF2428652.1"/>
    <property type="molecule type" value="Genomic_DNA"/>
</dbReference>
<dbReference type="InterPro" id="IPR015943">
    <property type="entry name" value="WD40/YVTN_repeat-like_dom_sf"/>
</dbReference>
<feature type="compositionally biased region" description="Basic and acidic residues" evidence="7">
    <location>
        <begin position="1156"/>
        <end position="1168"/>
    </location>
</feature>
<feature type="compositionally biased region" description="Basic and acidic residues" evidence="7">
    <location>
        <begin position="1592"/>
        <end position="1602"/>
    </location>
</feature>
<keyword evidence="10" id="KW-1185">Reference proteome</keyword>
<dbReference type="GO" id="GO:0003723">
    <property type="term" value="F:RNA binding"/>
    <property type="evidence" value="ECO:0007669"/>
    <property type="project" value="UniProtKB-KW"/>
</dbReference>
<dbReference type="PANTHER" id="PTHR15528">
    <property type="entry name" value="PEROXISOME PROLIFERATOR ACTIVATED RECEPTOR GAMMA COACTIVATOR 1 PGC-1 -RELATED"/>
    <property type="match status" value="1"/>
</dbReference>
<evidence type="ECO:0000256" key="1">
    <source>
        <dbReference type="ARBA" id="ARBA00004123"/>
    </source>
</evidence>
<feature type="compositionally biased region" description="Polar residues" evidence="7">
    <location>
        <begin position="1325"/>
        <end position="1334"/>
    </location>
</feature>
<dbReference type="GO" id="GO:0005634">
    <property type="term" value="C:nucleus"/>
    <property type="evidence" value="ECO:0007669"/>
    <property type="project" value="UniProtKB-SubCell"/>
</dbReference>
<feature type="compositionally biased region" description="Low complexity" evidence="7">
    <location>
        <begin position="424"/>
        <end position="439"/>
    </location>
</feature>
<keyword evidence="2" id="KW-0597">Phosphoprotein</keyword>
<keyword evidence="3" id="KW-0694">RNA-binding</keyword>
<feature type="region of interest" description="Disordered" evidence="7">
    <location>
        <begin position="1324"/>
        <end position="1445"/>
    </location>
</feature>
<dbReference type="Proteomes" id="UP000800235">
    <property type="component" value="Unassembled WGS sequence"/>
</dbReference>
<evidence type="ECO:0000256" key="4">
    <source>
        <dbReference type="ARBA" id="ARBA00023015"/>
    </source>
</evidence>
<dbReference type="SUPFAM" id="SSF50978">
    <property type="entry name" value="WD40 repeat-like"/>
    <property type="match status" value="1"/>
</dbReference>
<feature type="compositionally biased region" description="Low complexity" evidence="7">
    <location>
        <begin position="1216"/>
        <end position="1232"/>
    </location>
</feature>
<protein>
    <recommendedName>
        <fullName evidence="8">Gem-associated protein 5 TPR domain-containing protein</fullName>
    </recommendedName>
</protein>
<feature type="region of interest" description="Disordered" evidence="7">
    <location>
        <begin position="1499"/>
        <end position="1526"/>
    </location>
</feature>
<keyword evidence="6" id="KW-0539">Nucleus</keyword>
<comment type="caution">
    <text evidence="9">The sequence shown here is derived from an EMBL/GenBank/DDBJ whole genome shotgun (WGS) entry which is preliminary data.</text>
</comment>
<dbReference type="Pfam" id="PF23774">
    <property type="entry name" value="TPR_GEMI5"/>
    <property type="match status" value="1"/>
</dbReference>
<reference evidence="9" key="1">
    <citation type="journal article" date="2020" name="Stud. Mycol.">
        <title>101 Dothideomycetes genomes: a test case for predicting lifestyles and emergence of pathogens.</title>
        <authorList>
            <person name="Haridas S."/>
            <person name="Albert R."/>
            <person name="Binder M."/>
            <person name="Bloem J."/>
            <person name="Labutti K."/>
            <person name="Salamov A."/>
            <person name="Andreopoulos B."/>
            <person name="Baker S."/>
            <person name="Barry K."/>
            <person name="Bills G."/>
            <person name="Bluhm B."/>
            <person name="Cannon C."/>
            <person name="Castanera R."/>
            <person name="Culley D."/>
            <person name="Daum C."/>
            <person name="Ezra D."/>
            <person name="Gonzalez J."/>
            <person name="Henrissat B."/>
            <person name="Kuo A."/>
            <person name="Liang C."/>
            <person name="Lipzen A."/>
            <person name="Lutzoni F."/>
            <person name="Magnuson J."/>
            <person name="Mondo S."/>
            <person name="Nolan M."/>
            <person name="Ohm R."/>
            <person name="Pangilinan J."/>
            <person name="Park H.-J."/>
            <person name="Ramirez L."/>
            <person name="Alfaro M."/>
            <person name="Sun H."/>
            <person name="Tritt A."/>
            <person name="Yoshinaga Y."/>
            <person name="Zwiers L.-H."/>
            <person name="Turgeon B."/>
            <person name="Goodwin S."/>
            <person name="Spatafora J."/>
            <person name="Crous P."/>
            <person name="Grigoriev I."/>
        </authorList>
    </citation>
    <scope>NUCLEOTIDE SEQUENCE</scope>
    <source>
        <strain evidence="9">CBS 130266</strain>
    </source>
</reference>
<name>A0A9P4NN98_9PEZI</name>
<feature type="region of interest" description="Disordered" evidence="7">
    <location>
        <begin position="1027"/>
        <end position="1254"/>
    </location>
</feature>
<comment type="subcellular location">
    <subcellularLocation>
        <location evidence="1">Nucleus</location>
    </subcellularLocation>
</comment>
<feature type="region of interest" description="Disordered" evidence="7">
    <location>
        <begin position="1540"/>
        <end position="1774"/>
    </location>
</feature>
<feature type="compositionally biased region" description="Low complexity" evidence="7">
    <location>
        <begin position="500"/>
        <end position="523"/>
    </location>
</feature>
<feature type="domain" description="Gem-associated protein 5 TPR" evidence="8">
    <location>
        <begin position="602"/>
        <end position="728"/>
    </location>
</feature>
<evidence type="ECO:0000256" key="6">
    <source>
        <dbReference type="ARBA" id="ARBA00023242"/>
    </source>
</evidence>
<feature type="compositionally biased region" description="Basic and acidic residues" evidence="7">
    <location>
        <begin position="1200"/>
        <end position="1210"/>
    </location>
</feature>
<feature type="compositionally biased region" description="Basic and acidic residues" evidence="7">
    <location>
        <begin position="1117"/>
        <end position="1139"/>
    </location>
</feature>
<accession>A0A9P4NN98</accession>
<evidence type="ECO:0000256" key="5">
    <source>
        <dbReference type="ARBA" id="ARBA00023163"/>
    </source>
</evidence>
<feature type="compositionally biased region" description="Polar residues" evidence="7">
    <location>
        <begin position="1242"/>
        <end position="1253"/>
    </location>
</feature>
<feature type="region of interest" description="Disordered" evidence="7">
    <location>
        <begin position="833"/>
        <end position="928"/>
    </location>
</feature>